<keyword evidence="7" id="KW-0813">Transport</keyword>
<dbReference type="GO" id="GO:0022857">
    <property type="term" value="F:transmembrane transporter activity"/>
    <property type="evidence" value="ECO:0007669"/>
    <property type="project" value="InterPro"/>
</dbReference>
<accession>A0A2Z5FXM3</accession>
<evidence type="ECO:0000256" key="1">
    <source>
        <dbReference type="ARBA" id="ARBA00004162"/>
    </source>
</evidence>
<evidence type="ECO:0000256" key="8">
    <source>
        <dbReference type="SAM" id="Phobius"/>
    </source>
</evidence>
<evidence type="ECO:0000256" key="4">
    <source>
        <dbReference type="ARBA" id="ARBA00022692"/>
    </source>
</evidence>
<evidence type="ECO:0000313" key="9">
    <source>
        <dbReference type="EMBL" id="AXC11633.1"/>
    </source>
</evidence>
<organism evidence="9 10">
    <name type="scientific">Acidisarcina polymorpha</name>
    <dbReference type="NCBI Taxonomy" id="2211140"/>
    <lineage>
        <taxon>Bacteria</taxon>
        <taxon>Pseudomonadati</taxon>
        <taxon>Acidobacteriota</taxon>
        <taxon>Terriglobia</taxon>
        <taxon>Terriglobales</taxon>
        <taxon>Acidobacteriaceae</taxon>
        <taxon>Acidisarcina</taxon>
    </lineage>
</organism>
<evidence type="ECO:0000256" key="7">
    <source>
        <dbReference type="RuleBase" id="RU003879"/>
    </source>
</evidence>
<reference evidence="9 10" key="1">
    <citation type="journal article" date="2018" name="Front. Microbiol.">
        <title>Hydrolytic Capabilities as a Key to Environmental Success: Chitinolytic and Cellulolytic Acidobacteria From Acidic Sub-arctic Soils and Boreal Peatlands.</title>
        <authorList>
            <person name="Belova S.E."/>
            <person name="Ravin N.V."/>
            <person name="Pankratov T.A."/>
            <person name="Rakitin A.L."/>
            <person name="Ivanova A.A."/>
            <person name="Beletsky A.V."/>
            <person name="Mardanov A.V."/>
            <person name="Sinninghe Damste J.S."/>
            <person name="Dedysh S.N."/>
        </authorList>
    </citation>
    <scope>NUCLEOTIDE SEQUENCE [LARGE SCALE GENOMIC DNA]</scope>
    <source>
        <strain evidence="9 10">SBC82</strain>
    </source>
</reference>
<evidence type="ECO:0000256" key="5">
    <source>
        <dbReference type="ARBA" id="ARBA00022989"/>
    </source>
</evidence>
<keyword evidence="5 8" id="KW-1133">Transmembrane helix</keyword>
<evidence type="ECO:0000256" key="6">
    <source>
        <dbReference type="ARBA" id="ARBA00023136"/>
    </source>
</evidence>
<keyword evidence="7" id="KW-0653">Protein transport</keyword>
<evidence type="ECO:0000256" key="3">
    <source>
        <dbReference type="ARBA" id="ARBA00022475"/>
    </source>
</evidence>
<proteinExistence type="inferred from homology"/>
<name>A0A2Z5FXM3_9BACT</name>
<keyword evidence="10" id="KW-1185">Reference proteome</keyword>
<dbReference type="Gene3D" id="3.30.420.270">
    <property type="match status" value="1"/>
</dbReference>
<feature type="transmembrane region" description="Helical" evidence="8">
    <location>
        <begin position="20"/>
        <end position="39"/>
    </location>
</feature>
<dbReference type="RefSeq" id="WP_114207052.1">
    <property type="nucleotide sequence ID" value="NZ_CP030840.1"/>
</dbReference>
<comment type="subcellular location">
    <subcellularLocation>
        <location evidence="1">Cell membrane</location>
        <topology evidence="1">Single-pass membrane protein</topology>
    </subcellularLocation>
    <subcellularLocation>
        <location evidence="7">Cell membrane</location>
        <topology evidence="7">Single-pass type II membrane protein</topology>
    </subcellularLocation>
</comment>
<dbReference type="AlphaFoldDB" id="A0A2Z5FXM3"/>
<dbReference type="InterPro" id="IPR003400">
    <property type="entry name" value="ExbD"/>
</dbReference>
<evidence type="ECO:0000256" key="2">
    <source>
        <dbReference type="ARBA" id="ARBA00005811"/>
    </source>
</evidence>
<dbReference type="Proteomes" id="UP000253606">
    <property type="component" value="Chromosome"/>
</dbReference>
<dbReference type="PANTHER" id="PTHR30558">
    <property type="entry name" value="EXBD MEMBRANE COMPONENT OF PMF-DRIVEN MACROMOLECULE IMPORT SYSTEM"/>
    <property type="match status" value="1"/>
</dbReference>
<dbReference type="PANTHER" id="PTHR30558:SF7">
    <property type="entry name" value="TOL-PAL SYSTEM PROTEIN TOLR"/>
    <property type="match status" value="1"/>
</dbReference>
<keyword evidence="3" id="KW-1003">Cell membrane</keyword>
<dbReference type="KEGG" id="abas:ACPOL_2309"/>
<dbReference type="EMBL" id="CP030840">
    <property type="protein sequence ID" value="AXC11633.1"/>
    <property type="molecule type" value="Genomic_DNA"/>
</dbReference>
<evidence type="ECO:0000313" key="10">
    <source>
        <dbReference type="Proteomes" id="UP000253606"/>
    </source>
</evidence>
<dbReference type="GO" id="GO:0015031">
    <property type="term" value="P:protein transport"/>
    <property type="evidence" value="ECO:0007669"/>
    <property type="project" value="UniProtKB-KW"/>
</dbReference>
<keyword evidence="4 7" id="KW-0812">Transmembrane</keyword>
<dbReference type="Pfam" id="PF02472">
    <property type="entry name" value="ExbD"/>
    <property type="match status" value="1"/>
</dbReference>
<gene>
    <name evidence="9" type="ORF">ACPOL_2309</name>
</gene>
<dbReference type="OrthoDB" id="120878at2"/>
<keyword evidence="6 8" id="KW-0472">Membrane</keyword>
<sequence>MAMGGGAGPGGLSSDINVTPLIDVLLVLLIIFMVIVPVTPKGLDALVPQPPKNHDQQQDNDRTIVIQVTSRPGGGEPGYKINDTDVSKSDLLSKLTGIFATRAERVMFVKGDDKLNFGDVAEVIDIGHAAGVDHIGLITPKIAEGQ</sequence>
<comment type="similarity">
    <text evidence="2 7">Belongs to the ExbD/TolR family.</text>
</comment>
<protein>
    <submittedName>
        <fullName evidence="9">Biopolymer transport protein ExbD/TolR</fullName>
    </submittedName>
</protein>
<dbReference type="GO" id="GO:0005886">
    <property type="term" value="C:plasma membrane"/>
    <property type="evidence" value="ECO:0007669"/>
    <property type="project" value="UniProtKB-SubCell"/>
</dbReference>